<reference evidence="2" key="2">
    <citation type="submission" date="2020-09" db="EMBL/GenBank/DDBJ databases">
        <authorList>
            <person name="Sun Q."/>
            <person name="Zhou Y."/>
        </authorList>
    </citation>
    <scope>NUCLEOTIDE SEQUENCE</scope>
    <source>
        <strain evidence="2">CGMCC 1.15447</strain>
    </source>
</reference>
<proteinExistence type="predicted"/>
<feature type="region of interest" description="Disordered" evidence="1">
    <location>
        <begin position="1"/>
        <end position="21"/>
    </location>
</feature>
<gene>
    <name evidence="2" type="ORF">GCM10011507_08930</name>
</gene>
<dbReference type="Proteomes" id="UP000648801">
    <property type="component" value="Unassembled WGS sequence"/>
</dbReference>
<dbReference type="EMBL" id="BMJB01000001">
    <property type="protein sequence ID" value="GGA59672.1"/>
    <property type="molecule type" value="Genomic_DNA"/>
</dbReference>
<reference evidence="2" key="1">
    <citation type="journal article" date="2014" name="Int. J. Syst. Evol. Microbiol.">
        <title>Complete genome sequence of Corynebacterium casei LMG S-19264T (=DSM 44701T), isolated from a smear-ripened cheese.</title>
        <authorList>
            <consortium name="US DOE Joint Genome Institute (JGI-PGF)"/>
            <person name="Walter F."/>
            <person name="Albersmeier A."/>
            <person name="Kalinowski J."/>
            <person name="Ruckert C."/>
        </authorList>
    </citation>
    <scope>NUCLEOTIDE SEQUENCE</scope>
    <source>
        <strain evidence="2">CGMCC 1.15447</strain>
    </source>
</reference>
<comment type="caution">
    <text evidence="2">The sequence shown here is derived from an EMBL/GenBank/DDBJ whole genome shotgun (WGS) entry which is preliminary data.</text>
</comment>
<organism evidence="2 3">
    <name type="scientific">Edaphobacter acidisoli</name>
    <dbReference type="NCBI Taxonomy" id="2040573"/>
    <lineage>
        <taxon>Bacteria</taxon>
        <taxon>Pseudomonadati</taxon>
        <taxon>Acidobacteriota</taxon>
        <taxon>Terriglobia</taxon>
        <taxon>Terriglobales</taxon>
        <taxon>Acidobacteriaceae</taxon>
        <taxon>Edaphobacter</taxon>
    </lineage>
</organism>
<feature type="compositionally biased region" description="Polar residues" evidence="1">
    <location>
        <begin position="12"/>
        <end position="21"/>
    </location>
</feature>
<keyword evidence="3" id="KW-1185">Reference proteome</keyword>
<protein>
    <submittedName>
        <fullName evidence="2">Uncharacterized protein</fullName>
    </submittedName>
</protein>
<evidence type="ECO:0000313" key="2">
    <source>
        <dbReference type="EMBL" id="GGA59672.1"/>
    </source>
</evidence>
<name>A0A916RMQ3_9BACT</name>
<dbReference type="AlphaFoldDB" id="A0A916RMQ3"/>
<accession>A0A916RMQ3</accession>
<evidence type="ECO:0000313" key="3">
    <source>
        <dbReference type="Proteomes" id="UP000648801"/>
    </source>
</evidence>
<sequence>MKCKAGSPAADSFSTRGENTGVSPLRFASVEMTCVVVGGKHQIPSLHCGMEMQKGCGMEMQKAKEQDYV</sequence>
<evidence type="ECO:0000256" key="1">
    <source>
        <dbReference type="SAM" id="MobiDB-lite"/>
    </source>
</evidence>